<reference evidence="3" key="1">
    <citation type="journal article" date="2018" name="Nat. Microbiol.">
        <title>Leveraging single-cell genomics to expand the fungal tree of life.</title>
        <authorList>
            <person name="Ahrendt S.R."/>
            <person name="Quandt C.A."/>
            <person name="Ciobanu D."/>
            <person name="Clum A."/>
            <person name="Salamov A."/>
            <person name="Andreopoulos B."/>
            <person name="Cheng J.F."/>
            <person name="Woyke T."/>
            <person name="Pelin A."/>
            <person name="Henrissat B."/>
            <person name="Reynolds N.K."/>
            <person name="Benny G.L."/>
            <person name="Smith M.E."/>
            <person name="James T.Y."/>
            <person name="Grigoriev I.V."/>
        </authorList>
    </citation>
    <scope>NUCLEOTIDE SEQUENCE [LARGE SCALE GENOMIC DNA]</scope>
</reference>
<keyword evidence="3" id="KW-1185">Reference proteome</keyword>
<feature type="compositionally biased region" description="Basic and acidic residues" evidence="1">
    <location>
        <begin position="225"/>
        <end position="244"/>
    </location>
</feature>
<dbReference type="EMBL" id="ML000773">
    <property type="protein sequence ID" value="RKO83846.1"/>
    <property type="molecule type" value="Genomic_DNA"/>
</dbReference>
<dbReference type="AlphaFoldDB" id="A0A4P9W1A4"/>
<feature type="region of interest" description="Disordered" evidence="1">
    <location>
        <begin position="273"/>
        <end position="306"/>
    </location>
</feature>
<evidence type="ECO:0000256" key="1">
    <source>
        <dbReference type="SAM" id="MobiDB-lite"/>
    </source>
</evidence>
<dbReference type="Proteomes" id="UP000269721">
    <property type="component" value="Unassembled WGS sequence"/>
</dbReference>
<evidence type="ECO:0000313" key="3">
    <source>
        <dbReference type="Proteomes" id="UP000269721"/>
    </source>
</evidence>
<gene>
    <name evidence="2" type="ORF">BDK51DRAFT_48581</name>
</gene>
<sequence length="551" mass="60384">MFVLEPARIRITNLGLAELAAYRVEDIKSLQSRCVVALWTISREEYIATLDGTSGDIFIHFLLNGFQKSKLLTIALNYCILRDSQAEAYWKEIDSITPKIPLETATARPPETAPVDSAPADAMLYASASTSRAADRSNCLRSGFAGDSDGARLPQRGPASSVLPVVEDSEESAVGTESLWVTELPRRGHVARNDAQPDVGVGANDFRRTETKSGRDSPKTATTPNERKSERNSEGSRVTPERSARRISTPAPPTHAAQNQAAITARCEELFSRTIAPNPDPRTTFRPGRNVTLPRQEPKHNGSVPTEHTHYPAFTSLLQRPPSLLASPSLSYVRTLAQAHIANDPVLPIINDALRVAVRKPPDALQHDFDEVKMKLAATRQRRDSIKKAIAELEGGTAEEGAPVKEWQEKELKLELVRFPLCSRVVTLQPPLLPPFIPGKLRCQIETYKITKDLADARRKIPALPIFPIRLLPLGKLLGGDVREVTATDEPCAQVHKASRPGVDGSMGLLKEVAILWALRGRGLEVSEVQGLVEDDLGFSGFLMPRFVAVS</sequence>
<organism evidence="2 3">
    <name type="scientific">Blyttiomyces helicus</name>
    <dbReference type="NCBI Taxonomy" id="388810"/>
    <lineage>
        <taxon>Eukaryota</taxon>
        <taxon>Fungi</taxon>
        <taxon>Fungi incertae sedis</taxon>
        <taxon>Chytridiomycota</taxon>
        <taxon>Chytridiomycota incertae sedis</taxon>
        <taxon>Chytridiomycetes</taxon>
        <taxon>Chytridiomycetes incertae sedis</taxon>
        <taxon>Blyttiomyces</taxon>
    </lineage>
</organism>
<proteinExistence type="predicted"/>
<feature type="compositionally biased region" description="Basic and acidic residues" evidence="1">
    <location>
        <begin position="205"/>
        <end position="218"/>
    </location>
</feature>
<accession>A0A4P9W1A4</accession>
<feature type="region of interest" description="Disordered" evidence="1">
    <location>
        <begin position="145"/>
        <end position="260"/>
    </location>
</feature>
<evidence type="ECO:0000313" key="2">
    <source>
        <dbReference type="EMBL" id="RKO83846.1"/>
    </source>
</evidence>
<protein>
    <submittedName>
        <fullName evidence="2">Uncharacterized protein</fullName>
    </submittedName>
</protein>
<name>A0A4P9W1A4_9FUNG</name>